<keyword evidence="1" id="KW-0812">Transmembrane</keyword>
<dbReference type="EMBL" id="CP000934">
    <property type="protein sequence ID" value="ACE85606.1"/>
    <property type="molecule type" value="Genomic_DNA"/>
</dbReference>
<dbReference type="AlphaFoldDB" id="B3PF88"/>
<evidence type="ECO:0000256" key="1">
    <source>
        <dbReference type="SAM" id="Phobius"/>
    </source>
</evidence>
<dbReference type="Proteomes" id="UP000001036">
    <property type="component" value="Chromosome"/>
</dbReference>
<dbReference type="KEGG" id="cja:CJA_3401"/>
<feature type="transmembrane region" description="Helical" evidence="1">
    <location>
        <begin position="16"/>
        <end position="34"/>
    </location>
</feature>
<keyword evidence="1" id="KW-0472">Membrane</keyword>
<dbReference type="HOGENOM" id="CLU_3355258_0_0_6"/>
<evidence type="ECO:0000313" key="3">
    <source>
        <dbReference type="Proteomes" id="UP000001036"/>
    </source>
</evidence>
<organism evidence="2 3">
    <name type="scientific">Cellvibrio japonicus (strain Ueda107)</name>
    <name type="common">Pseudomonas fluorescens subsp. cellulosa</name>
    <dbReference type="NCBI Taxonomy" id="498211"/>
    <lineage>
        <taxon>Bacteria</taxon>
        <taxon>Pseudomonadati</taxon>
        <taxon>Pseudomonadota</taxon>
        <taxon>Gammaproteobacteria</taxon>
        <taxon>Cellvibrionales</taxon>
        <taxon>Cellvibrionaceae</taxon>
        <taxon>Cellvibrio</taxon>
    </lineage>
</organism>
<proteinExistence type="predicted"/>
<keyword evidence="1" id="KW-1133">Transmembrane helix</keyword>
<reference evidence="2 3" key="1">
    <citation type="journal article" date="2008" name="J. Bacteriol.">
        <title>Insights into plant cell wall degradation from the genome sequence of the soil bacterium Cellvibrio japonicus.</title>
        <authorList>
            <person name="Deboy R.T."/>
            <person name="Mongodin E.F."/>
            <person name="Fouts D.E."/>
            <person name="Tailford L.E."/>
            <person name="Khouri H."/>
            <person name="Emerson J.B."/>
            <person name="Mohamoud Y."/>
            <person name="Watkins K."/>
            <person name="Henrissat B."/>
            <person name="Gilbert H.J."/>
            <person name="Nelson K.E."/>
        </authorList>
    </citation>
    <scope>NUCLEOTIDE SEQUENCE [LARGE SCALE GENOMIC DNA]</scope>
    <source>
        <strain evidence="2 3">Ueda107</strain>
    </source>
</reference>
<protein>
    <submittedName>
        <fullName evidence="2">Uncharacterized protein</fullName>
    </submittedName>
</protein>
<gene>
    <name evidence="2" type="ordered locus">CJA_3401</name>
</gene>
<keyword evidence="3" id="KW-1185">Reference proteome</keyword>
<accession>B3PF88</accession>
<sequence>MSELELLDKVETADNSALDSLVLVCIGGVAVAFFSS</sequence>
<evidence type="ECO:0000313" key="2">
    <source>
        <dbReference type="EMBL" id="ACE85606.1"/>
    </source>
</evidence>
<name>B3PF88_CELJU</name>